<evidence type="ECO:0000313" key="1">
    <source>
        <dbReference type="EMBL" id="KAB1066564.1"/>
    </source>
</evidence>
<evidence type="ECO:0000313" key="2">
    <source>
        <dbReference type="Proteomes" id="UP000441333"/>
    </source>
</evidence>
<sequence>MKTATLFLAVFLLVKPVLPLVDYVVFYDYIKNELCENKEIVEMQCNGKCHLAKEMAKASEAPDNGNDEKLVSFETTVVFYQDIVNQLPPPCVYFSKNAISTDYNQEYSYLNLDAVFHPPQV</sequence>
<proteinExistence type="predicted"/>
<dbReference type="RefSeq" id="WP_150940885.1">
    <property type="nucleotide sequence ID" value="NZ_WAAT01000052.1"/>
</dbReference>
<gene>
    <name evidence="1" type="ORF">F6U93_14190</name>
</gene>
<dbReference type="AlphaFoldDB" id="A0A6N6M8I2"/>
<dbReference type="EMBL" id="WAAT01000052">
    <property type="protein sequence ID" value="KAB1066564.1"/>
    <property type="molecule type" value="Genomic_DNA"/>
</dbReference>
<reference evidence="1 2" key="1">
    <citation type="submission" date="2019-09" db="EMBL/GenBank/DDBJ databases">
        <authorList>
            <person name="Cao W.R."/>
        </authorList>
    </citation>
    <scope>NUCLEOTIDE SEQUENCE [LARGE SCALE GENOMIC DNA]</scope>
    <source>
        <strain evidence="1 2">B1N29</strain>
    </source>
</reference>
<protein>
    <submittedName>
        <fullName evidence="1">Uncharacterized protein</fullName>
    </submittedName>
</protein>
<name>A0A6N6M8I2_9FLAO</name>
<keyword evidence="2" id="KW-1185">Reference proteome</keyword>
<organism evidence="1 2">
    <name type="scientific">Pseudotamlana haliotis</name>
    <dbReference type="NCBI Taxonomy" id="2614804"/>
    <lineage>
        <taxon>Bacteria</taxon>
        <taxon>Pseudomonadati</taxon>
        <taxon>Bacteroidota</taxon>
        <taxon>Flavobacteriia</taxon>
        <taxon>Flavobacteriales</taxon>
        <taxon>Flavobacteriaceae</taxon>
        <taxon>Pseudotamlana</taxon>
    </lineage>
</organism>
<comment type="caution">
    <text evidence="1">The sequence shown here is derived from an EMBL/GenBank/DDBJ whole genome shotgun (WGS) entry which is preliminary data.</text>
</comment>
<dbReference type="Proteomes" id="UP000441333">
    <property type="component" value="Unassembled WGS sequence"/>
</dbReference>
<accession>A0A6N6M8I2</accession>